<dbReference type="SUPFAM" id="SSF109854">
    <property type="entry name" value="DinB/YfiT-like putative metalloenzymes"/>
    <property type="match status" value="1"/>
</dbReference>
<proteinExistence type="predicted"/>
<sequence length="179" mass="20592">MYKLLEEDEYAPNYSSYVKLVPDEDFIQTLTKQMEKTIGLLLDISDEQAHFRYAPEKWSVKEVIGHMADTERVMAYRLLAIARGDTASLPGFEEKEYAQHASFDKQSVKDLLQNLNIVRQSTIHLIKSLAEKDLLRRGNANNSEVTVRALIVIIIGHELHHCNIIRDRYFGAAAYPENR</sequence>
<protein>
    <submittedName>
        <fullName evidence="2">DinB family protein</fullName>
    </submittedName>
</protein>
<evidence type="ECO:0000313" key="3">
    <source>
        <dbReference type="Proteomes" id="UP000317316"/>
    </source>
</evidence>
<dbReference type="RefSeq" id="WP_142536905.1">
    <property type="nucleotide sequence ID" value="NZ_BMIE01000002.1"/>
</dbReference>
<comment type="caution">
    <text evidence="2">The sequence shown here is derived from an EMBL/GenBank/DDBJ whole genome shotgun (WGS) entry which is preliminary data.</text>
</comment>
<gene>
    <name evidence="2" type="ORF">FG382_00395</name>
</gene>
<keyword evidence="3" id="KW-1185">Reference proteome</keyword>
<accession>A0A544TGV1</accession>
<dbReference type="Proteomes" id="UP000317316">
    <property type="component" value="Unassembled WGS sequence"/>
</dbReference>
<dbReference type="AlphaFoldDB" id="A0A544TGV1"/>
<organism evidence="2 3">
    <name type="scientific">Psychrobacillus lasiicapitis</name>
    <dbReference type="NCBI Taxonomy" id="1636719"/>
    <lineage>
        <taxon>Bacteria</taxon>
        <taxon>Bacillati</taxon>
        <taxon>Bacillota</taxon>
        <taxon>Bacilli</taxon>
        <taxon>Bacillales</taxon>
        <taxon>Bacillaceae</taxon>
        <taxon>Psychrobacillus</taxon>
    </lineage>
</organism>
<evidence type="ECO:0000259" key="1">
    <source>
        <dbReference type="Pfam" id="PF12867"/>
    </source>
</evidence>
<reference evidence="2 3" key="1">
    <citation type="submission" date="2019-05" db="EMBL/GenBank/DDBJ databases">
        <title>Psychrobacillus vulpis sp. nov., a new species isolated from feces of a red fox that inhabits in The Tablas de Daimiel Natural Park, Albacete, Spain.</title>
        <authorList>
            <person name="Rodriguez M."/>
            <person name="Reina J.C."/>
            <person name="Bejar V."/>
            <person name="Llamas I."/>
        </authorList>
    </citation>
    <scope>NUCLEOTIDE SEQUENCE [LARGE SCALE GENOMIC DNA]</scope>
    <source>
        <strain evidence="2 3">NEAU-3TGS17</strain>
    </source>
</reference>
<name>A0A544TGV1_9BACI</name>
<dbReference type="Pfam" id="PF12867">
    <property type="entry name" value="DinB_2"/>
    <property type="match status" value="1"/>
</dbReference>
<dbReference type="OrthoDB" id="9793216at2"/>
<dbReference type="Gene3D" id="1.20.120.450">
    <property type="entry name" value="dinb family like domain"/>
    <property type="match status" value="1"/>
</dbReference>
<dbReference type="InterPro" id="IPR024775">
    <property type="entry name" value="DinB-like"/>
</dbReference>
<evidence type="ECO:0000313" key="2">
    <source>
        <dbReference type="EMBL" id="TQR16661.1"/>
    </source>
</evidence>
<dbReference type="EMBL" id="VDGH01000001">
    <property type="protein sequence ID" value="TQR16661.1"/>
    <property type="molecule type" value="Genomic_DNA"/>
</dbReference>
<dbReference type="InterPro" id="IPR034660">
    <property type="entry name" value="DinB/YfiT-like"/>
</dbReference>
<feature type="domain" description="DinB-like" evidence="1">
    <location>
        <begin position="31"/>
        <end position="165"/>
    </location>
</feature>